<dbReference type="EMBL" id="VWZE01024785">
    <property type="protein sequence ID" value="NXF97762.1"/>
    <property type="molecule type" value="Genomic_DNA"/>
</dbReference>
<sequence length="170" mass="19493">VRSMWTSLTEMLTSLKNEKEVVASVLDELEDPLKQCILDGNVVFRIPEMLIHRVESSACQYCTGSLYEDKKLNFVTVIQLLNEALRALRDENCQSELKELHAIEKMVTICKKTQETLKAKRLEIEQQYRVSASSSVTRSQEDWEVKWKSFLGLPPHKISCQNLVSSQCSV</sequence>
<dbReference type="GO" id="GO:1990498">
    <property type="term" value="C:mitotic spindle microtubule"/>
    <property type="evidence" value="ECO:0007669"/>
    <property type="project" value="TreeGrafter"/>
</dbReference>
<evidence type="ECO:0000313" key="2">
    <source>
        <dbReference type="Proteomes" id="UP000583613"/>
    </source>
</evidence>
<proteinExistence type="predicted"/>
<feature type="non-terminal residue" evidence="1">
    <location>
        <position position="170"/>
    </location>
</feature>
<dbReference type="InterPro" id="IPR026797">
    <property type="entry name" value="HAUS_6"/>
</dbReference>
<accession>A0A7K8Y4C2</accession>
<evidence type="ECO:0000313" key="1">
    <source>
        <dbReference type="EMBL" id="NXF97762.1"/>
    </source>
</evidence>
<organism evidence="1 2">
    <name type="scientific">Eubucco bourcierii</name>
    <name type="common">red-headed barbet</name>
    <dbReference type="NCBI Taxonomy" id="91767"/>
    <lineage>
        <taxon>Eukaryota</taxon>
        <taxon>Metazoa</taxon>
        <taxon>Chordata</taxon>
        <taxon>Craniata</taxon>
        <taxon>Vertebrata</taxon>
        <taxon>Euteleostomi</taxon>
        <taxon>Archelosauria</taxon>
        <taxon>Archosauria</taxon>
        <taxon>Dinosauria</taxon>
        <taxon>Saurischia</taxon>
        <taxon>Theropoda</taxon>
        <taxon>Coelurosauria</taxon>
        <taxon>Aves</taxon>
        <taxon>Neognathae</taxon>
        <taxon>Neoaves</taxon>
        <taxon>Telluraves</taxon>
        <taxon>Coraciimorphae</taxon>
        <taxon>Piciformes</taxon>
        <taxon>Ramphastidae</taxon>
        <taxon>Eubucco</taxon>
    </lineage>
</organism>
<name>A0A7K8Y4C2_9PICI</name>
<dbReference type="GO" id="GO:0051225">
    <property type="term" value="P:spindle assembly"/>
    <property type="evidence" value="ECO:0007669"/>
    <property type="project" value="InterPro"/>
</dbReference>
<feature type="non-terminal residue" evidence="1">
    <location>
        <position position="1"/>
    </location>
</feature>
<dbReference type="Proteomes" id="UP000583613">
    <property type="component" value="Unassembled WGS sequence"/>
</dbReference>
<dbReference type="PANTHER" id="PTHR16151:SF2">
    <property type="entry name" value="HAUS AUGMIN-LIKE COMPLEX SUBUNIT 6"/>
    <property type="match status" value="1"/>
</dbReference>
<dbReference type="GO" id="GO:0070652">
    <property type="term" value="C:HAUS complex"/>
    <property type="evidence" value="ECO:0007669"/>
    <property type="project" value="InterPro"/>
</dbReference>
<keyword evidence="2" id="KW-1185">Reference proteome</keyword>
<dbReference type="GO" id="GO:0008017">
    <property type="term" value="F:microtubule binding"/>
    <property type="evidence" value="ECO:0007669"/>
    <property type="project" value="TreeGrafter"/>
</dbReference>
<dbReference type="PANTHER" id="PTHR16151">
    <property type="entry name" value="HAUS AUGMIN-LIKE COMPLEX SUBUNIT 6"/>
    <property type="match status" value="1"/>
</dbReference>
<dbReference type="OrthoDB" id="5575722at2759"/>
<comment type="caution">
    <text evidence="1">The sequence shown here is derived from an EMBL/GenBank/DDBJ whole genome shotgun (WGS) entry which is preliminary data.</text>
</comment>
<dbReference type="AlphaFoldDB" id="A0A7K8Y4C2"/>
<reference evidence="1 2" key="1">
    <citation type="submission" date="2019-09" db="EMBL/GenBank/DDBJ databases">
        <title>Bird 10,000 Genomes (B10K) Project - Family phase.</title>
        <authorList>
            <person name="Zhang G."/>
        </authorList>
    </citation>
    <scope>NUCLEOTIDE SEQUENCE [LARGE SCALE GENOMIC DNA]</scope>
    <source>
        <strain evidence="1">B10K-DU-001-04</strain>
        <tissue evidence="1">Muscle</tissue>
    </source>
</reference>
<gene>
    <name evidence="1" type="primary">Haus6</name>
    <name evidence="1" type="ORF">EUBBOU_R15509</name>
</gene>
<protein>
    <submittedName>
        <fullName evidence="1">HAUS6 protein</fullName>
    </submittedName>
</protein>